<sequence>MKTISILGGLAALAMSSAALAAVTFDAETGTGFVGKGDVQLAFGWNNKAAQDNAKAVSFTFETETTYVATCEWDTVAGKSGNVIHHEVNLNRKTSVNSDIASDPRKTGQYTGYNLWGFGSTTTDGQSVPTVGGACPGNNPGTVTEVQELGTTGGLFVHFNGMSAQL</sequence>
<reference evidence="3" key="1">
    <citation type="journal article" date="2019" name="Int. J. Syst. Evol. Microbiol.">
        <title>The Global Catalogue of Microorganisms (GCM) 10K type strain sequencing project: providing services to taxonomists for standard genome sequencing and annotation.</title>
        <authorList>
            <consortium name="The Broad Institute Genomics Platform"/>
            <consortium name="The Broad Institute Genome Sequencing Center for Infectious Disease"/>
            <person name="Wu L."/>
            <person name="Ma J."/>
        </authorList>
    </citation>
    <scope>NUCLEOTIDE SEQUENCE [LARGE SCALE GENOMIC DNA]</scope>
    <source>
        <strain evidence="3">CGMCC 1.15297</strain>
    </source>
</reference>
<keyword evidence="3" id="KW-1185">Reference proteome</keyword>
<comment type="caution">
    <text evidence="2">The sequence shown here is derived from an EMBL/GenBank/DDBJ whole genome shotgun (WGS) entry which is preliminary data.</text>
</comment>
<keyword evidence="1" id="KW-0732">Signal</keyword>
<evidence type="ECO:0000256" key="1">
    <source>
        <dbReference type="SAM" id="SignalP"/>
    </source>
</evidence>
<organism evidence="2 3">
    <name type="scientific">Blastomonas marina</name>
    <dbReference type="NCBI Taxonomy" id="1867408"/>
    <lineage>
        <taxon>Bacteria</taxon>
        <taxon>Pseudomonadati</taxon>
        <taxon>Pseudomonadota</taxon>
        <taxon>Alphaproteobacteria</taxon>
        <taxon>Sphingomonadales</taxon>
        <taxon>Sphingomonadaceae</taxon>
        <taxon>Blastomonas</taxon>
    </lineage>
</organism>
<dbReference type="Proteomes" id="UP000603317">
    <property type="component" value="Unassembled WGS sequence"/>
</dbReference>
<accession>A0ABQ1FDK8</accession>
<proteinExistence type="predicted"/>
<name>A0ABQ1FDK8_9SPHN</name>
<gene>
    <name evidence="2" type="ORF">GCM10010923_16300</name>
</gene>
<dbReference type="EMBL" id="BMID01000001">
    <property type="protein sequence ID" value="GGA07052.1"/>
    <property type="molecule type" value="Genomic_DNA"/>
</dbReference>
<feature type="signal peptide" evidence="1">
    <location>
        <begin position="1"/>
        <end position="21"/>
    </location>
</feature>
<feature type="chain" id="PRO_5047046493" evidence="1">
    <location>
        <begin position="22"/>
        <end position="166"/>
    </location>
</feature>
<protein>
    <submittedName>
        <fullName evidence="2">Uncharacterized protein</fullName>
    </submittedName>
</protein>
<dbReference type="RefSeq" id="WP_188642221.1">
    <property type="nucleotide sequence ID" value="NZ_BMID01000001.1"/>
</dbReference>
<evidence type="ECO:0000313" key="3">
    <source>
        <dbReference type="Proteomes" id="UP000603317"/>
    </source>
</evidence>
<evidence type="ECO:0000313" key="2">
    <source>
        <dbReference type="EMBL" id="GGA07052.1"/>
    </source>
</evidence>